<sequence length="1034" mass="114903">MFTTFSVQPLLSGLNLDDSSSGEASSSRASQGGASSPAPKSTSIFNRGGKPIIEALDSFESNLYLGTSFGILLHYVIEEQISSESNLPRSRLLRRTPLGFGKKLVERIMVLPSIRIAIVLCDSTLSFFNLPSFTPCSQQAFPPIRGVTAFCEDGSQRGRPAEDGSIRVCVVKRRIIQHYSIWPDAISDPQELNLANGALVATRWKHIVCVADANDFKLIDLRVGRMMPILPVVQSASTGSNTQVLKPACIAIGENEFLLATAASSGQTAMGIFCSGSGEPVRGTLQWSSYPRSLGIEFPYVAALLRNNIIEIHNILDQKLIQTVRFDPVLEIRNIAQGPGLAVWMSALAHVLSLQTASAGGSSSPEIEKMAKDIHRISIVPARILVAGKDSVSALITTPLVLHADGLLQKGRVEEALLLSERTMATLSSENLHRERLQFELDYIYQKSGLIYLGETLFDDAFGLLQKGRIDPRVLISMFPNVLQQGNIMQSVSLFRGVKEQLEQLGTVPDIITKSLSKSGSDESDEFRDMLLKNATDVFLTFLLKFHKDNIPKKVAGPASQATDTALLGIWVDNEDTENLLQLIESKNACQEDICEQKLKESKQHYVLSVWYRMHKKHSDVLSIWKKLLQNTLKDPSSKVSLEEMASVLMSLHDMDLVEDYGWWIVEQDEDIGLKVFMPGDSKRAAMFDTNRIFDKCRSSLSPKGAMTYLEYIVSQRKSESSDHHTALCLMYVDSITRLNAELETRSKHVDNVERFKSQQEDKLLASALTSRNKNTQESTSTTFLSYLATLMNTDLIAQVRVKLCSLLQSSALYDPEAVLAKIEGTDLLQSERAIVLARMSQFELSIAVLVAEVKDYQGVESFCLHSGSFQAAKKPQKSTGAESKKSALAEEEVRRAMFMALLKEYLNMEQDQGGMKLTLGLLSSHSTFLHISEVIHLLPPYWSVEMLQEYLLRSLRRSYHQRKELQVVKSLCLSENLRISDELYKLYESQGPVVITANDVCHVCGEAVADSVFMRTPELQTVHLHCGPQPPPK</sequence>
<dbReference type="Proteomes" id="UP000827284">
    <property type="component" value="Unassembled WGS sequence"/>
</dbReference>
<keyword evidence="4" id="KW-0653">Protein transport</keyword>
<dbReference type="AlphaFoldDB" id="A0A9P3H455"/>
<proteinExistence type="predicted"/>
<dbReference type="GO" id="GO:0034058">
    <property type="term" value="P:endosomal vesicle fusion"/>
    <property type="evidence" value="ECO:0007669"/>
    <property type="project" value="TreeGrafter"/>
</dbReference>
<protein>
    <submittedName>
        <fullName evidence="7">Vacuolar protein sorting-associated protein 3</fullName>
    </submittedName>
</protein>
<feature type="compositionally biased region" description="Low complexity" evidence="5">
    <location>
        <begin position="16"/>
        <end position="36"/>
    </location>
</feature>
<comment type="caution">
    <text evidence="7">The sequence shown here is derived from an EMBL/GenBank/DDBJ whole genome shotgun (WGS) entry which is preliminary data.</text>
</comment>
<dbReference type="PANTHER" id="PTHR12894">
    <property type="entry name" value="CNH DOMAIN CONTAINING"/>
    <property type="match status" value="1"/>
</dbReference>
<keyword evidence="2" id="KW-0813">Transport</keyword>
<dbReference type="InterPro" id="IPR001180">
    <property type="entry name" value="CNH_dom"/>
</dbReference>
<comment type="subcellular location">
    <subcellularLocation>
        <location evidence="1">Cytoplasm</location>
    </subcellularLocation>
</comment>
<dbReference type="InterPro" id="IPR032914">
    <property type="entry name" value="Vam6/VPS39/TRAP1"/>
</dbReference>
<dbReference type="Pfam" id="PF00780">
    <property type="entry name" value="CNH"/>
    <property type="match status" value="1"/>
</dbReference>
<dbReference type="InterPro" id="IPR019453">
    <property type="entry name" value="VPS39/TGFA1_Znf"/>
</dbReference>
<keyword evidence="3" id="KW-0963">Cytoplasm</keyword>
<evidence type="ECO:0000313" key="7">
    <source>
        <dbReference type="EMBL" id="GJJ69717.1"/>
    </source>
</evidence>
<feature type="domain" description="CNH" evidence="6">
    <location>
        <begin position="50"/>
        <end position="339"/>
    </location>
</feature>
<dbReference type="InterPro" id="IPR019452">
    <property type="entry name" value="VPS39/TGF_beta_rcpt-assoc_1"/>
</dbReference>
<evidence type="ECO:0000313" key="8">
    <source>
        <dbReference type="Proteomes" id="UP000827284"/>
    </source>
</evidence>
<dbReference type="EMBL" id="BQFW01000002">
    <property type="protein sequence ID" value="GJJ69717.1"/>
    <property type="molecule type" value="Genomic_DNA"/>
</dbReference>
<dbReference type="Pfam" id="PF10366">
    <property type="entry name" value="Vps39_1"/>
    <property type="match status" value="1"/>
</dbReference>
<dbReference type="PANTHER" id="PTHR12894:SF27">
    <property type="entry name" value="TRANSFORMING GROWTH FACTOR-BETA RECEPTOR-ASSOCIATED PROTEIN 1"/>
    <property type="match status" value="1"/>
</dbReference>
<evidence type="ECO:0000256" key="1">
    <source>
        <dbReference type="ARBA" id="ARBA00004496"/>
    </source>
</evidence>
<evidence type="ECO:0000256" key="5">
    <source>
        <dbReference type="SAM" id="MobiDB-lite"/>
    </source>
</evidence>
<dbReference type="PROSITE" id="PS50219">
    <property type="entry name" value="CNH"/>
    <property type="match status" value="1"/>
</dbReference>
<dbReference type="Pfam" id="PF10367">
    <property type="entry name" value="zf-Vps39_C"/>
    <property type="match status" value="1"/>
</dbReference>
<evidence type="ECO:0000259" key="6">
    <source>
        <dbReference type="PROSITE" id="PS50219"/>
    </source>
</evidence>
<feature type="region of interest" description="Disordered" evidence="5">
    <location>
        <begin position="16"/>
        <end position="43"/>
    </location>
</feature>
<name>A0A9P3H455_9FUNG</name>
<gene>
    <name evidence="7" type="ORF">EMPS_02065</name>
</gene>
<reference evidence="7" key="2">
    <citation type="journal article" date="2022" name="Microbiol. Resour. Announc.">
        <title>Whole-Genome Sequence of Entomortierella parvispora E1425, a Mucoromycotan Fungus Associated with Burkholderiaceae-Related Endosymbiotic Bacteria.</title>
        <authorList>
            <person name="Herlambang A."/>
            <person name="Guo Y."/>
            <person name="Takashima Y."/>
            <person name="Narisawa K."/>
            <person name="Ohta H."/>
            <person name="Nishizawa T."/>
        </authorList>
    </citation>
    <scope>NUCLEOTIDE SEQUENCE</scope>
    <source>
        <strain evidence="7">E1425</strain>
    </source>
</reference>
<organism evidence="7 8">
    <name type="scientific">Entomortierella parvispora</name>
    <dbReference type="NCBI Taxonomy" id="205924"/>
    <lineage>
        <taxon>Eukaryota</taxon>
        <taxon>Fungi</taxon>
        <taxon>Fungi incertae sedis</taxon>
        <taxon>Mucoromycota</taxon>
        <taxon>Mortierellomycotina</taxon>
        <taxon>Mortierellomycetes</taxon>
        <taxon>Mortierellales</taxon>
        <taxon>Mortierellaceae</taxon>
        <taxon>Entomortierella</taxon>
    </lineage>
</organism>
<evidence type="ECO:0000256" key="2">
    <source>
        <dbReference type="ARBA" id="ARBA00022448"/>
    </source>
</evidence>
<dbReference type="GO" id="GO:0015031">
    <property type="term" value="P:protein transport"/>
    <property type="evidence" value="ECO:0007669"/>
    <property type="project" value="UniProtKB-KW"/>
</dbReference>
<dbReference type="GO" id="GO:0005737">
    <property type="term" value="C:cytoplasm"/>
    <property type="evidence" value="ECO:0007669"/>
    <property type="project" value="UniProtKB-SubCell"/>
</dbReference>
<keyword evidence="8" id="KW-1185">Reference proteome</keyword>
<dbReference type="GO" id="GO:0016020">
    <property type="term" value="C:membrane"/>
    <property type="evidence" value="ECO:0007669"/>
    <property type="project" value="TreeGrafter"/>
</dbReference>
<reference evidence="7" key="1">
    <citation type="submission" date="2021-11" db="EMBL/GenBank/DDBJ databases">
        <authorList>
            <person name="Herlambang A."/>
            <person name="Guo Y."/>
            <person name="Takashima Y."/>
            <person name="Nishizawa T."/>
        </authorList>
    </citation>
    <scope>NUCLEOTIDE SEQUENCE</scope>
    <source>
        <strain evidence="7">E1425</strain>
    </source>
</reference>
<evidence type="ECO:0000256" key="4">
    <source>
        <dbReference type="ARBA" id="ARBA00022927"/>
    </source>
</evidence>
<evidence type="ECO:0000256" key="3">
    <source>
        <dbReference type="ARBA" id="ARBA00022490"/>
    </source>
</evidence>
<dbReference type="GO" id="GO:0006914">
    <property type="term" value="P:autophagy"/>
    <property type="evidence" value="ECO:0007669"/>
    <property type="project" value="TreeGrafter"/>
</dbReference>
<dbReference type="OrthoDB" id="10258882at2759"/>
<accession>A0A9P3H455</accession>